<reference evidence="2" key="1">
    <citation type="submission" date="2014-05" db="EMBL/GenBank/DDBJ databases">
        <authorList>
            <person name="Kube M."/>
        </authorList>
    </citation>
    <scope>NUCLEOTIDE SEQUENCE [LARGE SCALE GENOMIC DNA]</scope>
</reference>
<evidence type="ECO:0000313" key="2">
    <source>
        <dbReference type="Proteomes" id="UP000032434"/>
    </source>
</evidence>
<evidence type="ECO:0000313" key="1">
    <source>
        <dbReference type="EMBL" id="CDR31539.1"/>
    </source>
</evidence>
<dbReference type="RefSeq" id="WP_045749941.1">
    <property type="nucleotide sequence ID" value="NZ_FUZK01000004.1"/>
</dbReference>
<accession>A0A061ADN2</accession>
<dbReference type="AlphaFoldDB" id="A0A061ADN2"/>
<dbReference type="InterPro" id="IPR038765">
    <property type="entry name" value="Papain-like_cys_pep_sf"/>
</dbReference>
<gene>
    <name evidence="1" type="ORF">Aocu_14660</name>
</gene>
<dbReference type="HOGENOM" id="CLU_996139_0_0_14"/>
<name>A0A061ADN2_9MOLU</name>
<dbReference type="SUPFAM" id="SSF54001">
    <property type="entry name" value="Cysteine proteinases"/>
    <property type="match status" value="1"/>
</dbReference>
<dbReference type="PATRIC" id="fig|35623.3.peg.1467"/>
<dbReference type="Proteomes" id="UP000032434">
    <property type="component" value="Chromosome 1"/>
</dbReference>
<dbReference type="EMBL" id="LK028559">
    <property type="protein sequence ID" value="CDR31539.1"/>
    <property type="molecule type" value="Genomic_DNA"/>
</dbReference>
<dbReference type="Gene3D" id="3.90.1720.10">
    <property type="entry name" value="endopeptidase domain like (from Nostoc punctiforme)"/>
    <property type="match status" value="1"/>
</dbReference>
<organism evidence="1 2">
    <name type="scientific">Acholeplasma oculi</name>
    <dbReference type="NCBI Taxonomy" id="35623"/>
    <lineage>
        <taxon>Bacteria</taxon>
        <taxon>Bacillati</taxon>
        <taxon>Mycoplasmatota</taxon>
        <taxon>Mollicutes</taxon>
        <taxon>Acholeplasmatales</taxon>
        <taxon>Acholeplasmataceae</taxon>
        <taxon>Acholeplasma</taxon>
    </lineage>
</organism>
<dbReference type="STRING" id="35623.Aocu_14660"/>
<sequence length="305" mass="35633">MKFKIFKLIKRLTQLSLLFLLGVIAFFIGESTYENIKKDEIIQAFKARADEVYTEEKYDTTYHYYPIKRIYDYELNDTRNVFYDESKMYPGVKGDVLLTFKSPFPYIPVLDPVISFWLGGHAALVSDNNQILQSTGMTANGFLDISTMLNVILHRGYDEENVYGVSVQQVSNYWMIPHRTQSHGEYPYYGAYYRDEILATRVKFEDASRIQEEVDIAVNFAKDKVNRGLYNYLFIFDTQDKFYCSDLVTRSYLAVNDVNQTNYSLDEDGFIPSIQDMLISNDTYMTIYKETKADGIHIYYLEDIS</sequence>
<dbReference type="InParanoid" id="A0A061ADN2"/>
<keyword evidence="2" id="KW-1185">Reference proteome</keyword>
<protein>
    <recommendedName>
        <fullName evidence="3">Permuted papain-like amidase enzyme, YaeF/YiiX, C92 family</fullName>
    </recommendedName>
</protein>
<evidence type="ECO:0008006" key="3">
    <source>
        <dbReference type="Google" id="ProtNLM"/>
    </source>
</evidence>
<dbReference type="OrthoDB" id="384254at2"/>
<proteinExistence type="predicted"/>
<dbReference type="KEGG" id="aoc:Aocu_14660"/>